<organism evidence="1 2">
    <name type="scientific">Brassica cretica</name>
    <name type="common">Mustard</name>
    <dbReference type="NCBI Taxonomy" id="69181"/>
    <lineage>
        <taxon>Eukaryota</taxon>
        <taxon>Viridiplantae</taxon>
        <taxon>Streptophyta</taxon>
        <taxon>Embryophyta</taxon>
        <taxon>Tracheophyta</taxon>
        <taxon>Spermatophyta</taxon>
        <taxon>Magnoliopsida</taxon>
        <taxon>eudicotyledons</taxon>
        <taxon>Gunneridae</taxon>
        <taxon>Pentapetalae</taxon>
        <taxon>rosids</taxon>
        <taxon>malvids</taxon>
        <taxon>Brassicales</taxon>
        <taxon>Brassicaceae</taxon>
        <taxon>Brassiceae</taxon>
        <taxon>Brassica</taxon>
    </lineage>
</organism>
<proteinExistence type="predicted"/>
<protein>
    <submittedName>
        <fullName evidence="1">Uncharacterized protein</fullName>
    </submittedName>
</protein>
<dbReference type="EMBL" id="QGKV02002055">
    <property type="protein sequence ID" value="KAF3495888.1"/>
    <property type="molecule type" value="Genomic_DNA"/>
</dbReference>
<name>A0ABQ7AE25_BRACR</name>
<sequence>MDILLLHSSSGGTYVTKLKLGKLPCIPLVSEARPRSSLDNEGAVWIRSCHSWKDGKCVIVQKGEDHHMWEKNKKPMCMKLGTSCKKGRLRKLFRAKRAKGKYQKRRECSYSAYMDNSVEERMVVRGQETKEADDPITKKE</sequence>
<evidence type="ECO:0000313" key="1">
    <source>
        <dbReference type="EMBL" id="KAF3495888.1"/>
    </source>
</evidence>
<comment type="caution">
    <text evidence="1">The sequence shown here is derived from an EMBL/GenBank/DDBJ whole genome shotgun (WGS) entry which is preliminary data.</text>
</comment>
<evidence type="ECO:0000313" key="2">
    <source>
        <dbReference type="Proteomes" id="UP000266723"/>
    </source>
</evidence>
<keyword evidence="2" id="KW-1185">Reference proteome</keyword>
<reference evidence="1 2" key="1">
    <citation type="journal article" date="2020" name="BMC Genomics">
        <title>Intraspecific diversification of the crop wild relative Brassica cretica Lam. using demographic model selection.</title>
        <authorList>
            <person name="Kioukis A."/>
            <person name="Michalopoulou V.A."/>
            <person name="Briers L."/>
            <person name="Pirintsos S."/>
            <person name="Studholme D.J."/>
            <person name="Pavlidis P."/>
            <person name="Sarris P.F."/>
        </authorList>
    </citation>
    <scope>NUCLEOTIDE SEQUENCE [LARGE SCALE GENOMIC DNA]</scope>
    <source>
        <strain evidence="2">cv. PFS-1207/04</strain>
    </source>
</reference>
<gene>
    <name evidence="1" type="ORF">DY000_02053236</name>
</gene>
<dbReference type="Proteomes" id="UP000266723">
    <property type="component" value="Unassembled WGS sequence"/>
</dbReference>
<accession>A0ABQ7AE25</accession>